<dbReference type="InterPro" id="IPR023584">
    <property type="entry name" value="Ribosome_recyc_fac_dom"/>
</dbReference>
<evidence type="ECO:0000256" key="1">
    <source>
        <dbReference type="ARBA" id="ARBA00005912"/>
    </source>
</evidence>
<dbReference type="GO" id="GO:0006412">
    <property type="term" value="P:translation"/>
    <property type="evidence" value="ECO:0007669"/>
    <property type="project" value="UniProtKB-KW"/>
</dbReference>
<proteinExistence type="inferred from homology"/>
<keyword evidence="6" id="KW-1185">Reference proteome</keyword>
<name>A0AAD7V7F8_9FUNG</name>
<dbReference type="Pfam" id="PF01765">
    <property type="entry name" value="RRF"/>
    <property type="match status" value="1"/>
</dbReference>
<reference evidence="5 6" key="1">
    <citation type="submission" date="2023-03" db="EMBL/GenBank/DDBJ databases">
        <title>Genome sequence of Lichtheimia ornata CBS 291.66.</title>
        <authorList>
            <person name="Mohabir J.T."/>
            <person name="Shea T.P."/>
            <person name="Kurbessoian T."/>
            <person name="Berby B."/>
            <person name="Fontaine J."/>
            <person name="Livny J."/>
            <person name="Gnirke A."/>
            <person name="Stajich J.E."/>
            <person name="Cuomo C.A."/>
        </authorList>
    </citation>
    <scope>NUCLEOTIDE SEQUENCE [LARGE SCALE GENOMIC DNA]</scope>
    <source>
        <strain evidence="5">CBS 291.66</strain>
    </source>
</reference>
<dbReference type="Gene3D" id="1.10.132.20">
    <property type="entry name" value="Ribosome-recycling factor"/>
    <property type="match status" value="1"/>
</dbReference>
<dbReference type="RefSeq" id="XP_058345287.1">
    <property type="nucleotide sequence ID" value="XM_058483898.1"/>
</dbReference>
<evidence type="ECO:0000259" key="4">
    <source>
        <dbReference type="Pfam" id="PF01765"/>
    </source>
</evidence>
<organism evidence="5 6">
    <name type="scientific">Lichtheimia ornata</name>
    <dbReference type="NCBI Taxonomy" id="688661"/>
    <lineage>
        <taxon>Eukaryota</taxon>
        <taxon>Fungi</taxon>
        <taxon>Fungi incertae sedis</taxon>
        <taxon>Mucoromycota</taxon>
        <taxon>Mucoromycotina</taxon>
        <taxon>Mucoromycetes</taxon>
        <taxon>Mucorales</taxon>
        <taxon>Lichtheimiaceae</taxon>
        <taxon>Lichtheimia</taxon>
    </lineage>
</organism>
<dbReference type="SUPFAM" id="SSF55194">
    <property type="entry name" value="Ribosome recycling factor, RRF"/>
    <property type="match status" value="1"/>
</dbReference>
<dbReference type="Proteomes" id="UP001234581">
    <property type="component" value="Unassembled WGS sequence"/>
</dbReference>
<dbReference type="PANTHER" id="PTHR20982">
    <property type="entry name" value="RIBOSOME RECYCLING FACTOR"/>
    <property type="match status" value="1"/>
</dbReference>
<protein>
    <submittedName>
        <fullName evidence="5">Ribosome recycling factor</fullName>
    </submittedName>
</protein>
<dbReference type="InterPro" id="IPR036191">
    <property type="entry name" value="RRF_sf"/>
</dbReference>
<keyword evidence="2" id="KW-0648">Protein biosynthesis</keyword>
<evidence type="ECO:0000256" key="3">
    <source>
        <dbReference type="ARBA" id="ARBA00024909"/>
    </source>
</evidence>
<comment type="caution">
    <text evidence="5">The sequence shown here is derived from an EMBL/GenBank/DDBJ whole genome shotgun (WGS) entry which is preliminary data.</text>
</comment>
<dbReference type="PANTHER" id="PTHR20982:SF3">
    <property type="entry name" value="MITOCHONDRIAL RIBOSOME RECYCLING FACTOR PSEUDO 1"/>
    <property type="match status" value="1"/>
</dbReference>
<comment type="similarity">
    <text evidence="1">Belongs to the RRF family.</text>
</comment>
<evidence type="ECO:0000313" key="5">
    <source>
        <dbReference type="EMBL" id="KAJ8660374.1"/>
    </source>
</evidence>
<feature type="domain" description="Ribosome recycling factor" evidence="4">
    <location>
        <begin position="69"/>
        <end position="229"/>
    </location>
</feature>
<gene>
    <name evidence="5" type="ORF">O0I10_003831</name>
</gene>
<dbReference type="GO" id="GO:0043023">
    <property type="term" value="F:ribosomal large subunit binding"/>
    <property type="evidence" value="ECO:0007669"/>
    <property type="project" value="TreeGrafter"/>
</dbReference>
<dbReference type="InterPro" id="IPR002661">
    <property type="entry name" value="Ribosome_recyc_fac"/>
</dbReference>
<accession>A0AAD7V7F8</accession>
<dbReference type="Gene3D" id="3.30.1360.40">
    <property type="match status" value="1"/>
</dbReference>
<sequence>MASRFIPRSFTVAACRPFTPAMQIRSYAKKSKKQAAAAAAASSSSDSEVVRVFDQSKLQDRMDGTIASLKEQFSTLRVGRANPAVLDHVRVRIEGSSYALRDLAQVSIRDPQTLLVAVHDAEFRSAVDKSIREAGLNLNPVVENEMIRIPIPKATKETRDKMSKVVSQMSEQMKSKIRNIRQDGMKQLKQDAKSAPADEIKKLEKLVQTMTDKHNKVIDELIKSKVKEIQS</sequence>
<dbReference type="EMBL" id="JARTCD010000013">
    <property type="protein sequence ID" value="KAJ8660374.1"/>
    <property type="molecule type" value="Genomic_DNA"/>
</dbReference>
<dbReference type="AlphaFoldDB" id="A0AAD7V7F8"/>
<comment type="function">
    <text evidence="3">Necessary for protein synthesis in mitochondria. Functions as a ribosome recycling factor in mitochondria.</text>
</comment>
<dbReference type="FunFam" id="3.30.1360.40:FF:000001">
    <property type="entry name" value="Ribosome-recycling factor"/>
    <property type="match status" value="1"/>
</dbReference>
<dbReference type="GO" id="GO:0005739">
    <property type="term" value="C:mitochondrion"/>
    <property type="evidence" value="ECO:0007669"/>
    <property type="project" value="TreeGrafter"/>
</dbReference>
<evidence type="ECO:0000256" key="2">
    <source>
        <dbReference type="ARBA" id="ARBA00022917"/>
    </source>
</evidence>
<dbReference type="GeneID" id="83211244"/>
<evidence type="ECO:0000313" key="6">
    <source>
        <dbReference type="Proteomes" id="UP001234581"/>
    </source>
</evidence>